<dbReference type="EMBL" id="KV417668">
    <property type="protein sequence ID" value="KZP11142.1"/>
    <property type="molecule type" value="Genomic_DNA"/>
</dbReference>
<gene>
    <name evidence="2" type="ORF">FIBSPDRAFT_871909</name>
</gene>
<organism evidence="2 3">
    <name type="scientific">Athelia psychrophila</name>
    <dbReference type="NCBI Taxonomy" id="1759441"/>
    <lineage>
        <taxon>Eukaryota</taxon>
        <taxon>Fungi</taxon>
        <taxon>Dikarya</taxon>
        <taxon>Basidiomycota</taxon>
        <taxon>Agaricomycotina</taxon>
        <taxon>Agaricomycetes</taxon>
        <taxon>Agaricomycetidae</taxon>
        <taxon>Atheliales</taxon>
        <taxon>Atheliaceae</taxon>
        <taxon>Athelia</taxon>
    </lineage>
</organism>
<keyword evidence="1" id="KW-0732">Signal</keyword>
<dbReference type="AlphaFoldDB" id="A0A166A150"/>
<evidence type="ECO:0000256" key="1">
    <source>
        <dbReference type="SAM" id="SignalP"/>
    </source>
</evidence>
<dbReference type="Proteomes" id="UP000076532">
    <property type="component" value="Unassembled WGS sequence"/>
</dbReference>
<reference evidence="2 3" key="1">
    <citation type="journal article" date="2016" name="Mol. Biol. Evol.">
        <title>Comparative Genomics of Early-Diverging Mushroom-Forming Fungi Provides Insights into the Origins of Lignocellulose Decay Capabilities.</title>
        <authorList>
            <person name="Nagy L.G."/>
            <person name="Riley R."/>
            <person name="Tritt A."/>
            <person name="Adam C."/>
            <person name="Daum C."/>
            <person name="Floudas D."/>
            <person name="Sun H."/>
            <person name="Yadav J.S."/>
            <person name="Pangilinan J."/>
            <person name="Larsson K.H."/>
            <person name="Matsuura K."/>
            <person name="Barry K."/>
            <person name="Labutti K."/>
            <person name="Kuo R."/>
            <person name="Ohm R.A."/>
            <person name="Bhattacharya S.S."/>
            <person name="Shirouzu T."/>
            <person name="Yoshinaga Y."/>
            <person name="Martin F.M."/>
            <person name="Grigoriev I.V."/>
            <person name="Hibbett D.S."/>
        </authorList>
    </citation>
    <scope>NUCLEOTIDE SEQUENCE [LARGE SCALE GENOMIC DNA]</scope>
    <source>
        <strain evidence="2 3">CBS 109695</strain>
    </source>
</reference>
<name>A0A166A150_9AGAM</name>
<sequence length="71" mass="7830">MKHVLFPAIFSPIVVSAYCVKNDVRNSNEQRSVVMSRGNVPDTDMIFVAFAFNPKYCDATPGPSSTLDLGY</sequence>
<protein>
    <submittedName>
        <fullName evidence="2">Uncharacterized protein</fullName>
    </submittedName>
</protein>
<proteinExistence type="predicted"/>
<accession>A0A166A150</accession>
<feature type="signal peptide" evidence="1">
    <location>
        <begin position="1"/>
        <end position="19"/>
    </location>
</feature>
<evidence type="ECO:0000313" key="3">
    <source>
        <dbReference type="Proteomes" id="UP000076532"/>
    </source>
</evidence>
<keyword evidence="3" id="KW-1185">Reference proteome</keyword>
<evidence type="ECO:0000313" key="2">
    <source>
        <dbReference type="EMBL" id="KZP11142.1"/>
    </source>
</evidence>
<feature type="chain" id="PRO_5007870357" evidence="1">
    <location>
        <begin position="20"/>
        <end position="71"/>
    </location>
</feature>